<feature type="transmembrane region" description="Helical" evidence="1">
    <location>
        <begin position="32"/>
        <end position="51"/>
    </location>
</feature>
<reference evidence="2 3" key="1">
    <citation type="submission" date="2023-06" db="EMBL/GenBank/DDBJ databases">
        <title>Novel species in genus Planococcus.</title>
        <authorList>
            <person name="Ning S."/>
        </authorList>
    </citation>
    <scope>NUCLEOTIDE SEQUENCE [LARGE SCALE GENOMIC DNA]</scope>
    <source>
        <strain evidence="2 3">N064</strain>
    </source>
</reference>
<name>A0ABT8MSX7_9BACL</name>
<dbReference type="EMBL" id="JAUJWW010000005">
    <property type="protein sequence ID" value="MDN7227956.1"/>
    <property type="molecule type" value="Genomic_DNA"/>
</dbReference>
<organism evidence="2 3">
    <name type="scientific">Planococcus liqunii</name>
    <dbReference type="NCBI Taxonomy" id="3058394"/>
    <lineage>
        <taxon>Bacteria</taxon>
        <taxon>Bacillati</taxon>
        <taxon>Bacillota</taxon>
        <taxon>Bacilli</taxon>
        <taxon>Bacillales</taxon>
        <taxon>Caryophanaceae</taxon>
        <taxon>Planococcus</taxon>
    </lineage>
</organism>
<dbReference type="RefSeq" id="WP_301726500.1">
    <property type="nucleotide sequence ID" value="NZ_JAUJWW010000005.1"/>
</dbReference>
<dbReference type="Proteomes" id="UP001172054">
    <property type="component" value="Unassembled WGS sequence"/>
</dbReference>
<proteinExistence type="predicted"/>
<accession>A0ABT8MSX7</accession>
<evidence type="ECO:0000256" key="1">
    <source>
        <dbReference type="SAM" id="Phobius"/>
    </source>
</evidence>
<comment type="caution">
    <text evidence="2">The sequence shown here is derived from an EMBL/GenBank/DDBJ whole genome shotgun (WGS) entry which is preliminary data.</text>
</comment>
<keyword evidence="3" id="KW-1185">Reference proteome</keyword>
<evidence type="ECO:0000313" key="3">
    <source>
        <dbReference type="Proteomes" id="UP001172054"/>
    </source>
</evidence>
<evidence type="ECO:0000313" key="2">
    <source>
        <dbReference type="EMBL" id="MDN7227956.1"/>
    </source>
</evidence>
<feature type="transmembrane region" description="Helical" evidence="1">
    <location>
        <begin position="7"/>
        <end position="26"/>
    </location>
</feature>
<sequence length="61" mass="6821">MKQRLELSIIYFFVLGSVSISSMGFVSQTVQSVFFGIGMSVLFVIGIMNIYKYIQKTSASK</sequence>
<keyword evidence="1" id="KW-1133">Transmembrane helix</keyword>
<gene>
    <name evidence="2" type="ORF">QWY15_11665</name>
</gene>
<keyword evidence="1" id="KW-0472">Membrane</keyword>
<keyword evidence="1" id="KW-0812">Transmembrane</keyword>
<protein>
    <submittedName>
        <fullName evidence="2">Uncharacterized protein</fullName>
    </submittedName>
</protein>